<dbReference type="InterPro" id="IPR006597">
    <property type="entry name" value="Sel1-like"/>
</dbReference>
<evidence type="ECO:0008006" key="3">
    <source>
        <dbReference type="Google" id="ProtNLM"/>
    </source>
</evidence>
<accession>A0A1T4U540</accession>
<evidence type="ECO:0000313" key="1">
    <source>
        <dbReference type="EMBL" id="SKA47720.1"/>
    </source>
</evidence>
<dbReference type="Gene3D" id="1.25.40.10">
    <property type="entry name" value="Tetratricopeptide repeat domain"/>
    <property type="match status" value="1"/>
</dbReference>
<dbReference type="AlphaFoldDB" id="A0A1T4U540"/>
<proteinExistence type="predicted"/>
<dbReference type="Proteomes" id="UP000190162">
    <property type="component" value="Unassembled WGS sequence"/>
</dbReference>
<dbReference type="EMBL" id="FUXU01000006">
    <property type="protein sequence ID" value="SKA47720.1"/>
    <property type="molecule type" value="Genomic_DNA"/>
</dbReference>
<gene>
    <name evidence="1" type="ORF">SAMN02745132_00747</name>
</gene>
<dbReference type="RefSeq" id="WP_078751238.1">
    <property type="nucleotide sequence ID" value="NZ_FUXU01000006.1"/>
</dbReference>
<reference evidence="2" key="1">
    <citation type="submission" date="2017-02" db="EMBL/GenBank/DDBJ databases">
        <authorList>
            <person name="Varghese N."/>
            <person name="Submissions S."/>
        </authorList>
    </citation>
    <scope>NUCLEOTIDE SEQUENCE [LARGE SCALE GENOMIC DNA]</scope>
    <source>
        <strain evidence="2">DSM 22720</strain>
    </source>
</reference>
<keyword evidence="2" id="KW-1185">Reference proteome</keyword>
<dbReference type="InterPro" id="IPR011990">
    <property type="entry name" value="TPR-like_helical_dom_sf"/>
</dbReference>
<organism evidence="1 2">
    <name type="scientific">Enterovibrio nigricans DSM 22720</name>
    <dbReference type="NCBI Taxonomy" id="1121868"/>
    <lineage>
        <taxon>Bacteria</taxon>
        <taxon>Pseudomonadati</taxon>
        <taxon>Pseudomonadota</taxon>
        <taxon>Gammaproteobacteria</taxon>
        <taxon>Vibrionales</taxon>
        <taxon>Vibrionaceae</taxon>
        <taxon>Enterovibrio</taxon>
    </lineage>
</organism>
<dbReference type="OrthoDB" id="6306375at2"/>
<name>A0A1T4U540_9GAMM</name>
<dbReference type="SUPFAM" id="SSF81901">
    <property type="entry name" value="HCP-like"/>
    <property type="match status" value="1"/>
</dbReference>
<evidence type="ECO:0000313" key="2">
    <source>
        <dbReference type="Proteomes" id="UP000190162"/>
    </source>
</evidence>
<protein>
    <recommendedName>
        <fullName evidence="3">Sel1 repeat-containing protein</fullName>
    </recommendedName>
</protein>
<dbReference type="SMART" id="SM00671">
    <property type="entry name" value="SEL1"/>
    <property type="match status" value="1"/>
</dbReference>
<sequence length="79" mass="9095">MQGYSTAMRHLANIYEDGFGVKKDNKLAYMWAYLSSEEPESKEMIAQMEKLLSDSEIEEAKALVLECKDSSFQDCQYIN</sequence>